<dbReference type="InterPro" id="IPR029526">
    <property type="entry name" value="PGBD"/>
</dbReference>
<keyword evidence="3" id="KW-1185">Reference proteome</keyword>
<dbReference type="Proteomes" id="UP000276215">
    <property type="component" value="Unassembled WGS sequence"/>
</dbReference>
<feature type="non-terminal residue" evidence="2">
    <location>
        <position position="1"/>
    </location>
</feature>
<evidence type="ECO:0000259" key="1">
    <source>
        <dbReference type="Pfam" id="PF13843"/>
    </source>
</evidence>
<name>A0A3N4JQJ8_9PEZI</name>
<feature type="domain" description="PiggyBac transposable element-derived protein" evidence="1">
    <location>
        <begin position="4"/>
        <end position="54"/>
    </location>
</feature>
<gene>
    <name evidence="2" type="ORF">L873DRAFT_1649752</name>
</gene>
<reference evidence="2 3" key="1">
    <citation type="journal article" date="2018" name="Nat. Ecol. Evol.">
        <title>Pezizomycetes genomes reveal the molecular basis of ectomycorrhizal truffle lifestyle.</title>
        <authorList>
            <person name="Murat C."/>
            <person name="Payen T."/>
            <person name="Noel B."/>
            <person name="Kuo A."/>
            <person name="Morin E."/>
            <person name="Chen J."/>
            <person name="Kohler A."/>
            <person name="Krizsan K."/>
            <person name="Balestrini R."/>
            <person name="Da Silva C."/>
            <person name="Montanini B."/>
            <person name="Hainaut M."/>
            <person name="Levati E."/>
            <person name="Barry K.W."/>
            <person name="Belfiori B."/>
            <person name="Cichocki N."/>
            <person name="Clum A."/>
            <person name="Dockter R.B."/>
            <person name="Fauchery L."/>
            <person name="Guy J."/>
            <person name="Iotti M."/>
            <person name="Le Tacon F."/>
            <person name="Lindquist E.A."/>
            <person name="Lipzen A."/>
            <person name="Malagnac F."/>
            <person name="Mello A."/>
            <person name="Molinier V."/>
            <person name="Miyauchi S."/>
            <person name="Poulain J."/>
            <person name="Riccioni C."/>
            <person name="Rubini A."/>
            <person name="Sitrit Y."/>
            <person name="Splivallo R."/>
            <person name="Traeger S."/>
            <person name="Wang M."/>
            <person name="Zifcakova L."/>
            <person name="Wipf D."/>
            <person name="Zambonelli A."/>
            <person name="Paolocci F."/>
            <person name="Nowrousian M."/>
            <person name="Ottonello S."/>
            <person name="Baldrian P."/>
            <person name="Spatafora J.W."/>
            <person name="Henrissat B."/>
            <person name="Nagy L.G."/>
            <person name="Aury J.M."/>
            <person name="Wincker P."/>
            <person name="Grigoriev I.V."/>
            <person name="Bonfante P."/>
            <person name="Martin F.M."/>
        </authorList>
    </citation>
    <scope>NUCLEOTIDE SEQUENCE [LARGE SCALE GENOMIC DNA]</scope>
    <source>
        <strain evidence="2 3">120613-1</strain>
    </source>
</reference>
<dbReference type="OrthoDB" id="2431486at2759"/>
<dbReference type="Pfam" id="PF13843">
    <property type="entry name" value="DDE_Tnp_1_7"/>
    <property type="match status" value="1"/>
</dbReference>
<accession>A0A3N4JQJ8</accession>
<proteinExistence type="predicted"/>
<protein>
    <recommendedName>
        <fullName evidence="1">PiggyBac transposable element-derived protein domain-containing protein</fullName>
    </recommendedName>
</protein>
<feature type="non-terminal residue" evidence="2">
    <location>
        <position position="56"/>
    </location>
</feature>
<dbReference type="EMBL" id="ML120379">
    <property type="protein sequence ID" value="RPB00604.1"/>
    <property type="molecule type" value="Genomic_DNA"/>
</dbReference>
<dbReference type="AlphaFoldDB" id="A0A3N4JQJ8"/>
<organism evidence="2 3">
    <name type="scientific">Choiromyces venosus 120613-1</name>
    <dbReference type="NCBI Taxonomy" id="1336337"/>
    <lineage>
        <taxon>Eukaryota</taxon>
        <taxon>Fungi</taxon>
        <taxon>Dikarya</taxon>
        <taxon>Ascomycota</taxon>
        <taxon>Pezizomycotina</taxon>
        <taxon>Pezizomycetes</taxon>
        <taxon>Pezizales</taxon>
        <taxon>Tuberaceae</taxon>
        <taxon>Choiromyces</taxon>
    </lineage>
</organism>
<evidence type="ECO:0000313" key="3">
    <source>
        <dbReference type="Proteomes" id="UP000276215"/>
    </source>
</evidence>
<evidence type="ECO:0000313" key="2">
    <source>
        <dbReference type="EMBL" id="RPB00604.1"/>
    </source>
</evidence>
<sequence>LLAIPKINDNYNRYMGSVDIADQLCSYFSTQCVVHRNWQPLFYWLLNTVIINAYCL</sequence>